<evidence type="ECO:0000313" key="1">
    <source>
        <dbReference type="EMBL" id="GAH85125.1"/>
    </source>
</evidence>
<comment type="caution">
    <text evidence="1">The sequence shown here is derived from an EMBL/GenBank/DDBJ whole genome shotgun (WGS) entry which is preliminary data.</text>
</comment>
<accession>X1JUN1</accession>
<proteinExistence type="predicted"/>
<feature type="non-terminal residue" evidence="1">
    <location>
        <position position="156"/>
    </location>
</feature>
<organism evidence="1">
    <name type="scientific">marine sediment metagenome</name>
    <dbReference type="NCBI Taxonomy" id="412755"/>
    <lineage>
        <taxon>unclassified sequences</taxon>
        <taxon>metagenomes</taxon>
        <taxon>ecological metagenomes</taxon>
    </lineage>
</organism>
<dbReference type="EMBL" id="BARU01045153">
    <property type="protein sequence ID" value="GAH85125.1"/>
    <property type="molecule type" value="Genomic_DNA"/>
</dbReference>
<sequence length="156" mass="18199">DNYSDGETLGGFSTYFPKYTGPDFKSLFEINRFDIWGINSEEVYIGKERHIVFSKIPPLGSKDEIAALDNYPYPKLEWFDFTVYKNNTEQISFKSHKDQREIKLSDFIKSEAYFLNASCLNSIFMVSTYLRGMEKLFMDFLLNPLYAETLITKIGE</sequence>
<protein>
    <submittedName>
        <fullName evidence="1">Uncharacterized protein</fullName>
    </submittedName>
</protein>
<reference evidence="1" key="1">
    <citation type="journal article" date="2014" name="Front. Microbiol.">
        <title>High frequency of phylogenetically diverse reductive dehalogenase-homologous genes in deep subseafloor sedimentary metagenomes.</title>
        <authorList>
            <person name="Kawai M."/>
            <person name="Futagami T."/>
            <person name="Toyoda A."/>
            <person name="Takaki Y."/>
            <person name="Nishi S."/>
            <person name="Hori S."/>
            <person name="Arai W."/>
            <person name="Tsubouchi T."/>
            <person name="Morono Y."/>
            <person name="Uchiyama I."/>
            <person name="Ito T."/>
            <person name="Fujiyama A."/>
            <person name="Inagaki F."/>
            <person name="Takami H."/>
        </authorList>
    </citation>
    <scope>NUCLEOTIDE SEQUENCE</scope>
    <source>
        <strain evidence="1">Expedition CK06-06</strain>
    </source>
</reference>
<name>X1JUN1_9ZZZZ</name>
<dbReference type="AlphaFoldDB" id="X1JUN1"/>
<gene>
    <name evidence="1" type="ORF">S03H2_68625</name>
</gene>
<feature type="non-terminal residue" evidence="1">
    <location>
        <position position="1"/>
    </location>
</feature>